<dbReference type="AlphaFoldDB" id="A0A8S2ZB97"/>
<evidence type="ECO:0000313" key="3">
    <source>
        <dbReference type="Proteomes" id="UP000681722"/>
    </source>
</evidence>
<gene>
    <name evidence="2" type="ORF">SRO942_LOCUS49191</name>
</gene>
<reference evidence="2" key="1">
    <citation type="submission" date="2021-02" db="EMBL/GenBank/DDBJ databases">
        <authorList>
            <person name="Nowell W R."/>
        </authorList>
    </citation>
    <scope>NUCLEOTIDE SEQUENCE</scope>
</reference>
<proteinExistence type="predicted"/>
<sequence length="144" mass="16947">MKMINDELEEIKREYAKEKISFKQRYDKQLKKTNQEINILKAQIKIQNEMIKDMYTAVIEIVPAIHQTIIAMDRVIEIVNSDNDNESIQQNYNKILQELSKTSEIVLDRTELLQKHHEKLMGVMEKQNELLVTSLVETSDTENV</sequence>
<comment type="caution">
    <text evidence="2">The sequence shown here is derived from an EMBL/GenBank/DDBJ whole genome shotgun (WGS) entry which is preliminary data.</text>
</comment>
<dbReference type="EMBL" id="CAJOBC010130413">
    <property type="protein sequence ID" value="CAF4610691.1"/>
    <property type="molecule type" value="Genomic_DNA"/>
</dbReference>
<keyword evidence="1" id="KW-0175">Coiled coil</keyword>
<dbReference type="Proteomes" id="UP000681722">
    <property type="component" value="Unassembled WGS sequence"/>
</dbReference>
<protein>
    <submittedName>
        <fullName evidence="2">Uncharacterized protein</fullName>
    </submittedName>
</protein>
<accession>A0A8S2ZB97</accession>
<evidence type="ECO:0000313" key="2">
    <source>
        <dbReference type="EMBL" id="CAF4610691.1"/>
    </source>
</evidence>
<organism evidence="2 3">
    <name type="scientific">Didymodactylos carnosus</name>
    <dbReference type="NCBI Taxonomy" id="1234261"/>
    <lineage>
        <taxon>Eukaryota</taxon>
        <taxon>Metazoa</taxon>
        <taxon>Spiralia</taxon>
        <taxon>Gnathifera</taxon>
        <taxon>Rotifera</taxon>
        <taxon>Eurotatoria</taxon>
        <taxon>Bdelloidea</taxon>
        <taxon>Philodinida</taxon>
        <taxon>Philodinidae</taxon>
        <taxon>Didymodactylos</taxon>
    </lineage>
</organism>
<name>A0A8S2ZB97_9BILA</name>
<evidence type="ECO:0000256" key="1">
    <source>
        <dbReference type="SAM" id="Coils"/>
    </source>
</evidence>
<feature type="coiled-coil region" evidence="1">
    <location>
        <begin position="1"/>
        <end position="50"/>
    </location>
</feature>